<evidence type="ECO:0000256" key="3">
    <source>
        <dbReference type="ARBA" id="ARBA00023136"/>
    </source>
</evidence>
<dbReference type="Proteomes" id="UP000253472">
    <property type="component" value="Unassembled WGS sequence"/>
</dbReference>
<keyword evidence="3" id="KW-0472">Membrane</keyword>
<feature type="region of interest" description="Disordered" evidence="6">
    <location>
        <begin position="81"/>
        <end position="131"/>
    </location>
</feature>
<dbReference type="OrthoDB" id="3995860at2759"/>
<dbReference type="GO" id="GO:0032008">
    <property type="term" value="P:positive regulation of TOR signaling"/>
    <property type="evidence" value="ECO:0007669"/>
    <property type="project" value="InterPro"/>
</dbReference>
<evidence type="ECO:0000313" key="8">
    <source>
        <dbReference type="Proteomes" id="UP000253472"/>
    </source>
</evidence>
<reference evidence="7 8" key="1">
    <citation type="submission" date="2018-06" db="EMBL/GenBank/DDBJ databases">
        <title>Whole genome sequencing of Candida tropicalis (genome annotated by CSBL at Korea University).</title>
        <authorList>
            <person name="Ahn J."/>
        </authorList>
    </citation>
    <scope>NUCLEOTIDE SEQUENCE [LARGE SCALE GENOMIC DNA]</scope>
    <source>
        <strain evidence="7 8">ATCC 20962</strain>
    </source>
</reference>
<dbReference type="SMART" id="SM01262">
    <property type="entry name" value="LAMTOR"/>
    <property type="match status" value="1"/>
</dbReference>
<name>A0A367XPZ3_9ASCO</name>
<sequence>MGACLSCLIGNSNDDEYNETSSLLRNQHLHQQYSSDYLQEEQILKQQQRQQELTSIVNELNDKLIDVTSFLNGSNPMHSTSNNNLSIVLNGSSSANNGENPEDGGEGESTKQFPYVYSQQERDDVSSRANDIDDEVKQACKISIQEPLYIKF</sequence>
<proteinExistence type="predicted"/>
<evidence type="ECO:0000256" key="5">
    <source>
        <dbReference type="ARBA" id="ARBA00023288"/>
    </source>
</evidence>
<gene>
    <name evidence="7" type="ORF">Cantr_03670</name>
</gene>
<dbReference type="GO" id="GO:0045121">
    <property type="term" value="C:membrane raft"/>
    <property type="evidence" value="ECO:0007669"/>
    <property type="project" value="InterPro"/>
</dbReference>
<dbReference type="InterPro" id="IPR028209">
    <property type="entry name" value="LAMTOR1/MEH1"/>
</dbReference>
<evidence type="ECO:0000256" key="1">
    <source>
        <dbReference type="ARBA" id="ARBA00004308"/>
    </source>
</evidence>
<dbReference type="Pfam" id="PF15454">
    <property type="entry name" value="LAMTOR"/>
    <property type="match status" value="1"/>
</dbReference>
<evidence type="ECO:0000256" key="6">
    <source>
        <dbReference type="SAM" id="MobiDB-lite"/>
    </source>
</evidence>
<keyword evidence="8" id="KW-1185">Reference proteome</keyword>
<dbReference type="EMBL" id="QLNQ01000030">
    <property type="protein sequence ID" value="RCK55479.1"/>
    <property type="molecule type" value="Genomic_DNA"/>
</dbReference>
<comment type="caution">
    <text evidence="7">The sequence shown here is derived from an EMBL/GenBank/DDBJ whole genome shotgun (WGS) entry which is preliminary data.</text>
</comment>
<organism evidence="7 8">
    <name type="scientific">Candida viswanathii</name>
    <dbReference type="NCBI Taxonomy" id="5486"/>
    <lineage>
        <taxon>Eukaryota</taxon>
        <taxon>Fungi</taxon>
        <taxon>Dikarya</taxon>
        <taxon>Ascomycota</taxon>
        <taxon>Saccharomycotina</taxon>
        <taxon>Pichiomycetes</taxon>
        <taxon>Debaryomycetaceae</taxon>
        <taxon>Candida/Lodderomyces clade</taxon>
        <taxon>Candida</taxon>
    </lineage>
</organism>
<dbReference type="GO" id="GO:0071230">
    <property type="term" value="P:cellular response to amino acid stimulus"/>
    <property type="evidence" value="ECO:0007669"/>
    <property type="project" value="InterPro"/>
</dbReference>
<dbReference type="GO" id="GO:0031902">
    <property type="term" value="C:late endosome membrane"/>
    <property type="evidence" value="ECO:0007669"/>
    <property type="project" value="InterPro"/>
</dbReference>
<evidence type="ECO:0000313" key="7">
    <source>
        <dbReference type="EMBL" id="RCK55479.1"/>
    </source>
</evidence>
<dbReference type="GO" id="GO:0016197">
    <property type="term" value="P:endosomal transport"/>
    <property type="evidence" value="ECO:0007669"/>
    <property type="project" value="InterPro"/>
</dbReference>
<protein>
    <submittedName>
        <fullName evidence="7">Uncharacterized protein</fullName>
    </submittedName>
</protein>
<keyword evidence="5" id="KW-0449">Lipoprotein</keyword>
<dbReference type="GO" id="GO:0071986">
    <property type="term" value="C:Ragulator complex"/>
    <property type="evidence" value="ECO:0007669"/>
    <property type="project" value="InterPro"/>
</dbReference>
<comment type="subcellular location">
    <subcellularLocation>
        <location evidence="1">Endomembrane system</location>
    </subcellularLocation>
</comment>
<accession>A0A367XPZ3</accession>
<evidence type="ECO:0000256" key="2">
    <source>
        <dbReference type="ARBA" id="ARBA00022707"/>
    </source>
</evidence>
<keyword evidence="2" id="KW-0519">Myristate</keyword>
<keyword evidence="4" id="KW-0564">Palmitate</keyword>
<dbReference type="AlphaFoldDB" id="A0A367XPZ3"/>
<dbReference type="GO" id="GO:0001919">
    <property type="term" value="P:regulation of receptor recycling"/>
    <property type="evidence" value="ECO:0007669"/>
    <property type="project" value="InterPro"/>
</dbReference>
<evidence type="ECO:0000256" key="4">
    <source>
        <dbReference type="ARBA" id="ARBA00023139"/>
    </source>
</evidence>
<dbReference type="GO" id="GO:0043410">
    <property type="term" value="P:positive regulation of MAPK cascade"/>
    <property type="evidence" value="ECO:0007669"/>
    <property type="project" value="InterPro"/>
</dbReference>
<feature type="compositionally biased region" description="Polar residues" evidence="6">
    <location>
        <begin position="81"/>
        <end position="95"/>
    </location>
</feature>